<evidence type="ECO:0000259" key="6">
    <source>
        <dbReference type="PROSITE" id="PS50109"/>
    </source>
</evidence>
<name>A0ABU3H0N7_9SPHI</name>
<evidence type="ECO:0000256" key="5">
    <source>
        <dbReference type="ARBA" id="ARBA00023136"/>
    </source>
</evidence>
<keyword evidence="4" id="KW-0418">Kinase</keyword>
<dbReference type="SMART" id="SM00091">
    <property type="entry name" value="PAS"/>
    <property type="match status" value="2"/>
</dbReference>
<dbReference type="PANTHER" id="PTHR42878:SF13">
    <property type="entry name" value="HISTIDINE KINASE"/>
    <property type="match status" value="1"/>
</dbReference>
<keyword evidence="3" id="KW-0808">Transferase</keyword>
<protein>
    <recommendedName>
        <fullName evidence="2">histidine kinase</fullName>
        <ecNumber evidence="2">2.7.13.3</ecNumber>
    </recommendedName>
</protein>
<evidence type="ECO:0000256" key="3">
    <source>
        <dbReference type="ARBA" id="ARBA00022679"/>
    </source>
</evidence>
<dbReference type="PROSITE" id="PS50109">
    <property type="entry name" value="HIS_KIN"/>
    <property type="match status" value="1"/>
</dbReference>
<dbReference type="EC" id="2.7.13.3" evidence="2"/>
<accession>A0ABU3H0N7</accession>
<keyword evidence="5" id="KW-0472">Membrane</keyword>
<dbReference type="PROSITE" id="PS50112">
    <property type="entry name" value="PAS"/>
    <property type="match status" value="2"/>
</dbReference>
<dbReference type="RefSeq" id="WP_311954328.1">
    <property type="nucleotide sequence ID" value="NZ_JAVLVU010000001.1"/>
</dbReference>
<keyword evidence="9" id="KW-1185">Reference proteome</keyword>
<feature type="domain" description="PAS" evidence="7">
    <location>
        <begin position="132"/>
        <end position="202"/>
    </location>
</feature>
<dbReference type="Pfam" id="PF13426">
    <property type="entry name" value="PAS_9"/>
    <property type="match status" value="1"/>
</dbReference>
<organism evidence="8 9">
    <name type="scientific">Mucilaginibacter terrae</name>
    <dbReference type="NCBI Taxonomy" id="1955052"/>
    <lineage>
        <taxon>Bacteria</taxon>
        <taxon>Pseudomonadati</taxon>
        <taxon>Bacteroidota</taxon>
        <taxon>Sphingobacteriia</taxon>
        <taxon>Sphingobacteriales</taxon>
        <taxon>Sphingobacteriaceae</taxon>
        <taxon>Mucilaginibacter</taxon>
    </lineage>
</organism>
<dbReference type="Pfam" id="PF02518">
    <property type="entry name" value="HATPase_c"/>
    <property type="match status" value="1"/>
</dbReference>
<evidence type="ECO:0000313" key="8">
    <source>
        <dbReference type="EMBL" id="MDT3405586.1"/>
    </source>
</evidence>
<comment type="caution">
    <text evidence="8">The sequence shown here is derived from an EMBL/GenBank/DDBJ whole genome shotgun (WGS) entry which is preliminary data.</text>
</comment>
<feature type="domain" description="PAS" evidence="7">
    <location>
        <begin position="22"/>
        <end position="79"/>
    </location>
</feature>
<evidence type="ECO:0000256" key="1">
    <source>
        <dbReference type="ARBA" id="ARBA00000085"/>
    </source>
</evidence>
<dbReference type="NCBIfam" id="TIGR00229">
    <property type="entry name" value="sensory_box"/>
    <property type="match status" value="2"/>
</dbReference>
<dbReference type="Gene3D" id="3.30.565.10">
    <property type="entry name" value="Histidine kinase-like ATPase, C-terminal domain"/>
    <property type="match status" value="1"/>
</dbReference>
<dbReference type="PANTHER" id="PTHR42878">
    <property type="entry name" value="TWO-COMPONENT HISTIDINE KINASE"/>
    <property type="match status" value="1"/>
</dbReference>
<proteinExistence type="predicted"/>
<evidence type="ECO:0000259" key="7">
    <source>
        <dbReference type="PROSITE" id="PS50112"/>
    </source>
</evidence>
<dbReference type="InterPro" id="IPR013767">
    <property type="entry name" value="PAS_fold"/>
</dbReference>
<dbReference type="InterPro" id="IPR050351">
    <property type="entry name" value="BphY/WalK/GraS-like"/>
</dbReference>
<evidence type="ECO:0000256" key="2">
    <source>
        <dbReference type="ARBA" id="ARBA00012438"/>
    </source>
</evidence>
<dbReference type="InterPro" id="IPR003594">
    <property type="entry name" value="HATPase_dom"/>
</dbReference>
<dbReference type="SUPFAM" id="SSF55874">
    <property type="entry name" value="ATPase domain of HSP90 chaperone/DNA topoisomerase II/histidine kinase"/>
    <property type="match status" value="1"/>
</dbReference>
<dbReference type="InterPro" id="IPR035965">
    <property type="entry name" value="PAS-like_dom_sf"/>
</dbReference>
<dbReference type="EMBL" id="JAVLVU010000001">
    <property type="protein sequence ID" value="MDT3405586.1"/>
    <property type="molecule type" value="Genomic_DNA"/>
</dbReference>
<evidence type="ECO:0000256" key="4">
    <source>
        <dbReference type="ARBA" id="ARBA00022777"/>
    </source>
</evidence>
<sequence>MKLDKAAHPAGFEVLFYQNPQPMWIFDVHTLGVLEVNNAALVRYGYSRDEFLSKTIRELRPPEDAEFIDEILPQIRSTETNYREFRHLTQDGRILYAEIISYSINYNGVAARVVYARNVDEARELAGKLKLTQHRLLQILETTVIGFLQIDFDWTINYWNHAAEDLTGYYRDAVLGRKLWDVLPEIRHSNFYKYLHQTMEERHSIDFDDYFWPTQKWLVCNAYTTEEGIIIHFRDITRKRLAQENLLEKIDQLKEVSFLNSHALRKPIASLLGLTQLVSGDMITPQEFKQISALINECSIDLDNIVREINRRVGDEEYMQLLDIEASVFDFGNLVKDVVAKLQPLYKPTKIAISGITHQQFYGLRQSIEMALMYLIENAVRYSAQGSNIYIKTEIINQNIVLSVEDEGVGMDMEQLQNLFININRQKHVSATLGLPKINEVCRRHHGSMWIESIPGKGSEFFLRFPLSNVSAYKATGKTDFSVYHNATCDIGYNAGLDISILNWTGFQNYYTVRDGCLELIEILKKEPCSRVINNNSEVVGGWMDACDWVIDTLFPLAEQVGIKYVAWVYSPSTFSKLSAAYMLMKLNTSIVIEGFADQQSAEDWLSGLE</sequence>
<dbReference type="SMART" id="SM00387">
    <property type="entry name" value="HATPase_c"/>
    <property type="match status" value="1"/>
</dbReference>
<dbReference type="CDD" id="cd00130">
    <property type="entry name" value="PAS"/>
    <property type="match status" value="2"/>
</dbReference>
<dbReference type="InterPro" id="IPR005467">
    <property type="entry name" value="His_kinase_dom"/>
</dbReference>
<gene>
    <name evidence="8" type="ORF">QE417_004658</name>
</gene>
<dbReference type="InterPro" id="IPR000014">
    <property type="entry name" value="PAS"/>
</dbReference>
<dbReference type="InterPro" id="IPR036890">
    <property type="entry name" value="HATPase_C_sf"/>
</dbReference>
<dbReference type="SUPFAM" id="SSF55785">
    <property type="entry name" value="PYP-like sensor domain (PAS domain)"/>
    <property type="match status" value="2"/>
</dbReference>
<dbReference type="Proteomes" id="UP001258315">
    <property type="component" value="Unassembled WGS sequence"/>
</dbReference>
<feature type="domain" description="Histidine kinase" evidence="6">
    <location>
        <begin position="259"/>
        <end position="469"/>
    </location>
</feature>
<reference evidence="9" key="1">
    <citation type="submission" date="2023-07" db="EMBL/GenBank/DDBJ databases">
        <title>Functional and genomic diversity of the sorghum phyllosphere microbiome.</title>
        <authorList>
            <person name="Shade A."/>
        </authorList>
    </citation>
    <scope>NUCLEOTIDE SEQUENCE [LARGE SCALE GENOMIC DNA]</scope>
    <source>
        <strain evidence="9">SORGH_AS_0422</strain>
    </source>
</reference>
<dbReference type="Gene3D" id="3.30.450.20">
    <property type="entry name" value="PAS domain"/>
    <property type="match status" value="2"/>
</dbReference>
<dbReference type="InterPro" id="IPR004358">
    <property type="entry name" value="Sig_transdc_His_kin-like_C"/>
</dbReference>
<dbReference type="Pfam" id="PF00989">
    <property type="entry name" value="PAS"/>
    <property type="match status" value="1"/>
</dbReference>
<comment type="catalytic activity">
    <reaction evidence="1">
        <text>ATP + protein L-histidine = ADP + protein N-phospho-L-histidine.</text>
        <dbReference type="EC" id="2.7.13.3"/>
    </reaction>
</comment>
<dbReference type="PRINTS" id="PR00344">
    <property type="entry name" value="BCTRLSENSOR"/>
</dbReference>
<evidence type="ECO:0000313" key="9">
    <source>
        <dbReference type="Proteomes" id="UP001258315"/>
    </source>
</evidence>